<dbReference type="InterPro" id="IPR006026">
    <property type="entry name" value="Peptidase_Metallo"/>
</dbReference>
<feature type="binding site" evidence="10">
    <location>
        <position position="152"/>
    </location>
    <ligand>
        <name>Zn(2+)</name>
        <dbReference type="ChEBI" id="CHEBI:29105"/>
        <note>catalytic</note>
    </ligand>
</feature>
<organism evidence="13 14">
    <name type="scientific">Megaselia scalaris</name>
    <name type="common">Humpbacked fly</name>
    <name type="synonym">Phora scalaris</name>
    <dbReference type="NCBI Taxonomy" id="36166"/>
    <lineage>
        <taxon>Eukaryota</taxon>
        <taxon>Metazoa</taxon>
        <taxon>Ecdysozoa</taxon>
        <taxon>Arthropoda</taxon>
        <taxon>Hexapoda</taxon>
        <taxon>Insecta</taxon>
        <taxon>Pterygota</taxon>
        <taxon>Neoptera</taxon>
        <taxon>Endopterygota</taxon>
        <taxon>Diptera</taxon>
        <taxon>Brachycera</taxon>
        <taxon>Muscomorpha</taxon>
        <taxon>Platypezoidea</taxon>
        <taxon>Phoridae</taxon>
        <taxon>Megaseliini</taxon>
        <taxon>Megaselia</taxon>
    </lineage>
</organism>
<dbReference type="Proteomes" id="UP000015102">
    <property type="component" value="Unassembled WGS sequence"/>
</dbReference>
<evidence type="ECO:0000256" key="5">
    <source>
        <dbReference type="ARBA" id="ARBA00022833"/>
    </source>
</evidence>
<name>T1GM28_MEGSC</name>
<keyword evidence="1 10" id="KW-0645">Protease</keyword>
<evidence type="ECO:0000313" key="13">
    <source>
        <dbReference type="EnsemblMetazoa" id="MESCA004596-PA"/>
    </source>
</evidence>
<keyword evidence="3 11" id="KW-0732">Signal</keyword>
<dbReference type="PROSITE" id="PS51864">
    <property type="entry name" value="ASTACIN"/>
    <property type="match status" value="1"/>
</dbReference>
<dbReference type="GO" id="GO:0006508">
    <property type="term" value="P:proteolysis"/>
    <property type="evidence" value="ECO:0007669"/>
    <property type="project" value="UniProtKB-KW"/>
</dbReference>
<keyword evidence="4 10" id="KW-0378">Hydrolase</keyword>
<dbReference type="STRING" id="36166.T1GM28"/>
<reference evidence="14" key="1">
    <citation type="submission" date="2013-02" db="EMBL/GenBank/DDBJ databases">
        <authorList>
            <person name="Hughes D."/>
        </authorList>
    </citation>
    <scope>NUCLEOTIDE SEQUENCE</scope>
    <source>
        <strain>Durham</strain>
        <strain evidence="14">NC isolate 2 -- Noor lab</strain>
    </source>
</reference>
<reference evidence="13" key="2">
    <citation type="submission" date="2015-06" db="UniProtKB">
        <authorList>
            <consortium name="EnsemblMetazoa"/>
        </authorList>
    </citation>
    <scope>IDENTIFICATION</scope>
</reference>
<dbReference type="SUPFAM" id="SSF55486">
    <property type="entry name" value="Metalloproteases ('zincins'), catalytic domain"/>
    <property type="match status" value="1"/>
</dbReference>
<keyword evidence="7" id="KW-0865">Zymogen</keyword>
<feature type="binding site" evidence="10">
    <location>
        <position position="158"/>
    </location>
    <ligand>
        <name>Zn(2+)</name>
        <dbReference type="ChEBI" id="CHEBI:29105"/>
        <note>catalytic</note>
    </ligand>
</feature>
<dbReference type="SMART" id="SM00235">
    <property type="entry name" value="ZnMc"/>
    <property type="match status" value="1"/>
</dbReference>
<dbReference type="GO" id="GO:0004222">
    <property type="term" value="F:metalloendopeptidase activity"/>
    <property type="evidence" value="ECO:0007669"/>
    <property type="project" value="UniProtKB-UniRule"/>
</dbReference>
<dbReference type="PRINTS" id="PR00480">
    <property type="entry name" value="ASTACIN"/>
</dbReference>
<feature type="chain" id="PRO_5005147035" description="Metalloendopeptidase" evidence="11">
    <location>
        <begin position="17"/>
        <end position="254"/>
    </location>
</feature>
<dbReference type="EMBL" id="CAQQ02188167">
    <property type="status" value="NOT_ANNOTATED_CDS"/>
    <property type="molecule type" value="Genomic_DNA"/>
</dbReference>
<evidence type="ECO:0000256" key="2">
    <source>
        <dbReference type="ARBA" id="ARBA00022723"/>
    </source>
</evidence>
<evidence type="ECO:0000256" key="11">
    <source>
        <dbReference type="RuleBase" id="RU361183"/>
    </source>
</evidence>
<feature type="binding site" evidence="10">
    <location>
        <position position="148"/>
    </location>
    <ligand>
        <name>Zn(2+)</name>
        <dbReference type="ChEBI" id="CHEBI:29105"/>
        <note>catalytic</note>
    </ligand>
</feature>
<keyword evidence="14" id="KW-1185">Reference proteome</keyword>
<evidence type="ECO:0000256" key="4">
    <source>
        <dbReference type="ARBA" id="ARBA00022801"/>
    </source>
</evidence>
<evidence type="ECO:0000256" key="1">
    <source>
        <dbReference type="ARBA" id="ARBA00022670"/>
    </source>
</evidence>
<feature type="domain" description="Peptidase M12A" evidence="12">
    <location>
        <begin position="49"/>
        <end position="251"/>
    </location>
</feature>
<dbReference type="GO" id="GO:0008270">
    <property type="term" value="F:zinc ion binding"/>
    <property type="evidence" value="ECO:0007669"/>
    <property type="project" value="UniProtKB-UniRule"/>
</dbReference>
<dbReference type="CDD" id="cd04280">
    <property type="entry name" value="ZnMc_astacin_like"/>
    <property type="match status" value="1"/>
</dbReference>
<evidence type="ECO:0000256" key="6">
    <source>
        <dbReference type="ARBA" id="ARBA00023049"/>
    </source>
</evidence>
<evidence type="ECO:0000256" key="9">
    <source>
        <dbReference type="ARBA" id="ARBA00023180"/>
    </source>
</evidence>
<keyword evidence="6 10" id="KW-0482">Metalloprotease</keyword>
<dbReference type="FunFam" id="3.40.390.10:FF:000015">
    <property type="entry name" value="Meprin A subunit"/>
    <property type="match status" value="1"/>
</dbReference>
<keyword evidence="5 10" id="KW-0862">Zinc</keyword>
<comment type="cofactor">
    <cofactor evidence="10 11">
        <name>Zn(2+)</name>
        <dbReference type="ChEBI" id="CHEBI:29105"/>
    </cofactor>
    <text evidence="10 11">Binds 1 zinc ion per subunit.</text>
</comment>
<keyword evidence="8" id="KW-1015">Disulfide bond</keyword>
<dbReference type="OMA" id="ETRRWPN"/>
<comment type="caution">
    <text evidence="10">Lacks conserved residue(s) required for the propagation of feature annotation.</text>
</comment>
<dbReference type="PANTHER" id="PTHR10127">
    <property type="entry name" value="DISCOIDIN, CUB, EGF, LAMININ , AND ZINC METALLOPROTEASE DOMAIN CONTAINING"/>
    <property type="match status" value="1"/>
</dbReference>
<protein>
    <recommendedName>
        <fullName evidence="11">Metalloendopeptidase</fullName>
        <ecNumber evidence="11">3.4.24.-</ecNumber>
    </recommendedName>
</protein>
<dbReference type="EC" id="3.4.24.-" evidence="11"/>
<dbReference type="InterPro" id="IPR001506">
    <property type="entry name" value="Peptidase_M12A"/>
</dbReference>
<dbReference type="InterPro" id="IPR034035">
    <property type="entry name" value="Astacin-like_dom"/>
</dbReference>
<evidence type="ECO:0000256" key="8">
    <source>
        <dbReference type="ARBA" id="ARBA00023157"/>
    </source>
</evidence>
<feature type="signal peptide" evidence="11">
    <location>
        <begin position="1"/>
        <end position="16"/>
    </location>
</feature>
<dbReference type="AlphaFoldDB" id="T1GM28"/>
<feature type="active site" evidence="10">
    <location>
        <position position="149"/>
    </location>
</feature>
<dbReference type="Pfam" id="PF01400">
    <property type="entry name" value="Astacin"/>
    <property type="match status" value="1"/>
</dbReference>
<evidence type="ECO:0000313" key="14">
    <source>
        <dbReference type="Proteomes" id="UP000015102"/>
    </source>
</evidence>
<dbReference type="InterPro" id="IPR024079">
    <property type="entry name" value="MetalloPept_cat_dom_sf"/>
</dbReference>
<sequence length="254" mass="29440">MKFIFGLLFLVHLSISSQDPEETGQYYQGDLELTNEQLQNLVNPVNSRNGIMNEKYRWPHRTLLYKISPEYDSAHVEYILKAMRIIEKESCVRFKKVENPLETAYVVIQPGNQTGCHSAVGFQNKVQSVTLQTYPLDKGCFRLGTIVHELLHSLGFYHEQSSWDRDEFVDVLEENIQEGKEHNFRKYTKEQVTNFGIGYDYGSVLHYSAFAFSKNGEKTILAKLPTQDIMGQRIGLSSKDILKLRMMYKCPFYV</sequence>
<dbReference type="PANTHER" id="PTHR10127:SF814">
    <property type="entry name" value="MEPRIN A SUBUNIT BETA"/>
    <property type="match status" value="1"/>
</dbReference>
<dbReference type="HOGENOM" id="CLU_017286_2_3_1"/>
<dbReference type="Gene3D" id="3.40.390.10">
    <property type="entry name" value="Collagenase (Catalytic Domain)"/>
    <property type="match status" value="1"/>
</dbReference>
<proteinExistence type="predicted"/>
<evidence type="ECO:0000256" key="3">
    <source>
        <dbReference type="ARBA" id="ARBA00022729"/>
    </source>
</evidence>
<evidence type="ECO:0000259" key="12">
    <source>
        <dbReference type="PROSITE" id="PS51864"/>
    </source>
</evidence>
<accession>T1GM28</accession>
<evidence type="ECO:0000256" key="7">
    <source>
        <dbReference type="ARBA" id="ARBA00023145"/>
    </source>
</evidence>
<keyword evidence="9" id="KW-0325">Glycoprotein</keyword>
<evidence type="ECO:0000256" key="10">
    <source>
        <dbReference type="PROSITE-ProRule" id="PRU01211"/>
    </source>
</evidence>
<keyword evidence="2 10" id="KW-0479">Metal-binding</keyword>
<dbReference type="EnsemblMetazoa" id="MESCA004596-RA">
    <property type="protein sequence ID" value="MESCA004596-PA"/>
    <property type="gene ID" value="MESCA004596"/>
</dbReference>